<dbReference type="InterPro" id="IPR025364">
    <property type="entry name" value="DUF4268"/>
</dbReference>
<feature type="domain" description="DUF4268" evidence="1">
    <location>
        <begin position="10"/>
        <end position="136"/>
    </location>
</feature>
<keyword evidence="3" id="KW-1185">Reference proteome</keyword>
<evidence type="ECO:0000313" key="3">
    <source>
        <dbReference type="Proteomes" id="UP000237608"/>
    </source>
</evidence>
<organism evidence="2 3">
    <name type="scientific">Polaribacter gangjinensis</name>
    <dbReference type="NCBI Taxonomy" id="574710"/>
    <lineage>
        <taxon>Bacteria</taxon>
        <taxon>Pseudomonadati</taxon>
        <taxon>Bacteroidota</taxon>
        <taxon>Flavobacteriia</taxon>
        <taxon>Flavobacteriales</taxon>
        <taxon>Flavobacteriaceae</taxon>
    </lineage>
</organism>
<gene>
    <name evidence="2" type="ORF">BTO13_02700</name>
</gene>
<proteinExistence type="predicted"/>
<dbReference type="EMBL" id="MSCL01000001">
    <property type="protein sequence ID" value="PQJ74247.1"/>
    <property type="molecule type" value="Genomic_DNA"/>
</dbReference>
<dbReference type="Proteomes" id="UP000237608">
    <property type="component" value="Unassembled WGS sequence"/>
</dbReference>
<protein>
    <recommendedName>
        <fullName evidence="1">DUF4268 domain-containing protein</fullName>
    </recommendedName>
</protein>
<name>A0A2S7W9F0_9FLAO</name>
<accession>A0A2S7W9F0</accession>
<evidence type="ECO:0000259" key="1">
    <source>
        <dbReference type="Pfam" id="PF14088"/>
    </source>
</evidence>
<dbReference type="AlphaFoldDB" id="A0A2S7W9F0"/>
<evidence type="ECO:0000313" key="2">
    <source>
        <dbReference type="EMBL" id="PQJ74247.1"/>
    </source>
</evidence>
<dbReference type="Pfam" id="PF14088">
    <property type="entry name" value="DUF4268"/>
    <property type="match status" value="1"/>
</dbReference>
<comment type="caution">
    <text evidence="2">The sequence shown here is derived from an EMBL/GenBank/DDBJ whole genome shotgun (WGS) entry which is preliminary data.</text>
</comment>
<sequence length="143" mass="17252">MFSKEEAALLRKEFWTSFGKSFPRKWLLYNTKIKGVALKFVADKKQAMICLDLEHTDELMNLLYYDQLLSLKTLLETELPEVIYDHAYELENGKIIHRIYVPFEEKFNIHNKNTWRACYEFFVEKMAILEAFFYEYEEVIKNV</sequence>
<reference evidence="2 3" key="1">
    <citation type="submission" date="2016-12" db="EMBL/GenBank/DDBJ databases">
        <title>Trade-off between light-utilization and light-protection in marine flavobacteria.</title>
        <authorList>
            <person name="Kumagai Y."/>
            <person name="Yoshizawa S."/>
            <person name="Kogure K."/>
            <person name="Iwasaki W."/>
        </authorList>
    </citation>
    <scope>NUCLEOTIDE SEQUENCE [LARGE SCALE GENOMIC DNA]</scope>
    <source>
        <strain evidence="2 3">KCTC 22729</strain>
    </source>
</reference>
<dbReference type="RefSeq" id="WP_105045397.1">
    <property type="nucleotide sequence ID" value="NZ_CP150662.1"/>
</dbReference>
<dbReference type="OrthoDB" id="1467516at2"/>